<gene>
    <name evidence="2" type="ORF">HNQ92_000298</name>
</gene>
<name>A0A840TK49_9BACT</name>
<reference evidence="2 3" key="1">
    <citation type="submission" date="2020-08" db="EMBL/GenBank/DDBJ databases">
        <title>Genomic Encyclopedia of Type Strains, Phase IV (KMG-IV): sequencing the most valuable type-strain genomes for metagenomic binning, comparative biology and taxonomic classification.</title>
        <authorList>
            <person name="Goeker M."/>
        </authorList>
    </citation>
    <scope>NUCLEOTIDE SEQUENCE [LARGE SCALE GENOMIC DNA]</scope>
    <source>
        <strain evidence="2 3">DSM 105074</strain>
    </source>
</reference>
<dbReference type="EMBL" id="JACHGF010000001">
    <property type="protein sequence ID" value="MBB5282177.1"/>
    <property type="molecule type" value="Genomic_DNA"/>
</dbReference>
<evidence type="ECO:0000256" key="1">
    <source>
        <dbReference type="SAM" id="MobiDB-lite"/>
    </source>
</evidence>
<accession>A0A840TK49</accession>
<protein>
    <submittedName>
        <fullName evidence="2">Uncharacterized protein</fullName>
    </submittedName>
</protein>
<proteinExistence type="predicted"/>
<feature type="compositionally biased region" description="Basic and acidic residues" evidence="1">
    <location>
        <begin position="28"/>
        <end position="75"/>
    </location>
</feature>
<dbReference type="Proteomes" id="UP000557307">
    <property type="component" value="Unassembled WGS sequence"/>
</dbReference>
<evidence type="ECO:0000313" key="3">
    <source>
        <dbReference type="Proteomes" id="UP000557307"/>
    </source>
</evidence>
<evidence type="ECO:0000313" key="2">
    <source>
        <dbReference type="EMBL" id="MBB5282177.1"/>
    </source>
</evidence>
<dbReference type="AlphaFoldDB" id="A0A840TK49"/>
<feature type="region of interest" description="Disordered" evidence="1">
    <location>
        <begin position="1"/>
        <end position="75"/>
    </location>
</feature>
<organism evidence="2 3">
    <name type="scientific">Rhabdobacter roseus</name>
    <dbReference type="NCBI Taxonomy" id="1655419"/>
    <lineage>
        <taxon>Bacteria</taxon>
        <taxon>Pseudomonadati</taxon>
        <taxon>Bacteroidota</taxon>
        <taxon>Cytophagia</taxon>
        <taxon>Cytophagales</taxon>
        <taxon>Cytophagaceae</taxon>
        <taxon>Rhabdobacter</taxon>
    </lineage>
</organism>
<dbReference type="RefSeq" id="WP_184169844.1">
    <property type="nucleotide sequence ID" value="NZ_JACHGF010000001.1"/>
</dbReference>
<comment type="caution">
    <text evidence="2">The sequence shown here is derived from an EMBL/GenBank/DDBJ whole genome shotgun (WGS) entry which is preliminary data.</text>
</comment>
<sequence length="75" mass="8772">MRSLIRRSPGPKQDAKPFIAPTRNKKLLRQEEKPTGKEDEKDQVQAKEKEPEEEIQKNDQMPKPEEEKVMNKSLS</sequence>
<keyword evidence="3" id="KW-1185">Reference proteome</keyword>